<dbReference type="RefSeq" id="WP_345483645.1">
    <property type="nucleotide sequence ID" value="NZ_BAAAWU010000001.1"/>
</dbReference>
<dbReference type="EMBL" id="JBHMCT010000020">
    <property type="protein sequence ID" value="MFB9558336.1"/>
    <property type="molecule type" value="Genomic_DNA"/>
</dbReference>
<protein>
    <submittedName>
        <fullName evidence="1">Uncharacterized protein</fullName>
    </submittedName>
</protein>
<comment type="caution">
    <text evidence="1">The sequence shown here is derived from an EMBL/GenBank/DDBJ whole genome shotgun (WGS) entry which is preliminary data.</text>
</comment>
<accession>A0ABV5QXR6</accession>
<reference evidence="1 2" key="1">
    <citation type="submission" date="2024-09" db="EMBL/GenBank/DDBJ databases">
        <authorList>
            <person name="Sun Q."/>
            <person name="Mori K."/>
        </authorList>
    </citation>
    <scope>NUCLEOTIDE SEQUENCE [LARGE SCALE GENOMIC DNA]</scope>
    <source>
        <strain evidence="1 2">JCM 4414</strain>
    </source>
</reference>
<organism evidence="1 2">
    <name type="scientific">Streptomyces roseoviridis</name>
    <dbReference type="NCBI Taxonomy" id="67361"/>
    <lineage>
        <taxon>Bacteria</taxon>
        <taxon>Bacillati</taxon>
        <taxon>Actinomycetota</taxon>
        <taxon>Actinomycetes</taxon>
        <taxon>Kitasatosporales</taxon>
        <taxon>Streptomycetaceae</taxon>
        <taxon>Streptomyces</taxon>
    </lineage>
</organism>
<keyword evidence="2" id="KW-1185">Reference proteome</keyword>
<evidence type="ECO:0000313" key="1">
    <source>
        <dbReference type="EMBL" id="MFB9558336.1"/>
    </source>
</evidence>
<proteinExistence type="predicted"/>
<evidence type="ECO:0000313" key="2">
    <source>
        <dbReference type="Proteomes" id="UP001589716"/>
    </source>
</evidence>
<sequence>MLDHRDIRHPELGTVRVFLVRRSVSHYPKGCVASVTGSGRPLASVYVDIYENDLNFADPATDTTGNTFVVYNPGRYDGVLVLVPDADGFEDIGWRSTTEHYSGGRFAYYHARLDGPGEDGRYTIIQSENSCVPSCAQGATSQVSLHWNGHEYLPAG</sequence>
<dbReference type="Proteomes" id="UP001589716">
    <property type="component" value="Unassembled WGS sequence"/>
</dbReference>
<gene>
    <name evidence="1" type="ORF">ACFFTP_29635</name>
</gene>
<name>A0ABV5QXR6_9ACTN</name>